<keyword evidence="5" id="KW-0999">Mitochondrion inner membrane</keyword>
<name>A0ABP1CMK6_9APHY</name>
<dbReference type="InterPro" id="IPR006806">
    <property type="entry name" value="NDUFA5"/>
</dbReference>
<keyword evidence="10" id="KW-1185">Reference proteome</keyword>
<reference evidence="10" key="1">
    <citation type="submission" date="2024-04" db="EMBL/GenBank/DDBJ databases">
        <authorList>
            <person name="Shaw F."/>
            <person name="Minotto A."/>
        </authorList>
    </citation>
    <scope>NUCLEOTIDE SEQUENCE [LARGE SCALE GENOMIC DNA]</scope>
</reference>
<keyword evidence="4" id="KW-0679">Respiratory chain</keyword>
<accession>A0ABP1CMK6</accession>
<evidence type="ECO:0000256" key="6">
    <source>
        <dbReference type="ARBA" id="ARBA00022982"/>
    </source>
</evidence>
<evidence type="ECO:0000256" key="7">
    <source>
        <dbReference type="ARBA" id="ARBA00023128"/>
    </source>
</evidence>
<proteinExistence type="inferred from homology"/>
<evidence type="ECO:0000256" key="5">
    <source>
        <dbReference type="ARBA" id="ARBA00022792"/>
    </source>
</evidence>
<evidence type="ECO:0008006" key="11">
    <source>
        <dbReference type="Google" id="ProtNLM"/>
    </source>
</evidence>
<dbReference type="PANTHER" id="PTHR12653:SF0">
    <property type="entry name" value="NADH DEHYDROGENASE [UBIQUINONE] 1 ALPHA SUBCOMPLEX SUBUNIT 5"/>
    <property type="match status" value="1"/>
</dbReference>
<evidence type="ECO:0000313" key="9">
    <source>
        <dbReference type="EMBL" id="CAL1695918.1"/>
    </source>
</evidence>
<dbReference type="Proteomes" id="UP001497453">
    <property type="component" value="Chromosome 1"/>
</dbReference>
<organism evidence="9 10">
    <name type="scientific">Somion occarium</name>
    <dbReference type="NCBI Taxonomy" id="3059160"/>
    <lineage>
        <taxon>Eukaryota</taxon>
        <taxon>Fungi</taxon>
        <taxon>Dikarya</taxon>
        <taxon>Basidiomycota</taxon>
        <taxon>Agaricomycotina</taxon>
        <taxon>Agaricomycetes</taxon>
        <taxon>Polyporales</taxon>
        <taxon>Cerrenaceae</taxon>
        <taxon>Somion</taxon>
    </lineage>
</organism>
<evidence type="ECO:0000256" key="4">
    <source>
        <dbReference type="ARBA" id="ARBA00022660"/>
    </source>
</evidence>
<dbReference type="EMBL" id="OZ037944">
    <property type="protein sequence ID" value="CAL1695918.1"/>
    <property type="molecule type" value="Genomic_DNA"/>
</dbReference>
<evidence type="ECO:0000256" key="3">
    <source>
        <dbReference type="ARBA" id="ARBA00022448"/>
    </source>
</evidence>
<keyword evidence="6" id="KW-0249">Electron transport</keyword>
<dbReference type="PANTHER" id="PTHR12653">
    <property type="entry name" value="NADH-UBIQUINONE OXIDOREDUCTASE 13 KD-B SUBUNIT"/>
    <property type="match status" value="1"/>
</dbReference>
<evidence type="ECO:0000256" key="8">
    <source>
        <dbReference type="ARBA" id="ARBA00023136"/>
    </source>
</evidence>
<evidence type="ECO:0000256" key="1">
    <source>
        <dbReference type="ARBA" id="ARBA00004443"/>
    </source>
</evidence>
<protein>
    <recommendedName>
        <fullName evidence="11">NADH dehydrogenase [ubiquinone] 1 alpha subcomplex subunit 5</fullName>
    </recommendedName>
</protein>
<keyword evidence="8" id="KW-0472">Membrane</keyword>
<evidence type="ECO:0000256" key="2">
    <source>
        <dbReference type="ARBA" id="ARBA00010261"/>
    </source>
</evidence>
<keyword evidence="3" id="KW-0813">Transport</keyword>
<comment type="similarity">
    <text evidence="2">Belongs to the complex I NDUFA5 subunit family.</text>
</comment>
<evidence type="ECO:0000313" key="10">
    <source>
        <dbReference type="Proteomes" id="UP001497453"/>
    </source>
</evidence>
<sequence>MKRRIQVLATSVNSIRRDASGACNHLTSTTMLRLTRPLLTQALKTSTGITGLKVHHDPLPELKKTYESTLQALTTIPETSVYRQGVEALTKHKLNIVQSANGDIHAAEKQLDEGNIEESLDIANDELTLVGKMVDWKAWEPLEEKPHPGQWEYFGKAVNASA</sequence>
<dbReference type="Pfam" id="PF04716">
    <property type="entry name" value="ETC_C1_NDUFA5"/>
    <property type="match status" value="1"/>
</dbReference>
<comment type="subcellular location">
    <subcellularLocation>
        <location evidence="1">Mitochondrion inner membrane</location>
        <topology evidence="1">Peripheral membrane protein</topology>
        <orientation evidence="1">Matrix side</orientation>
    </subcellularLocation>
</comment>
<keyword evidence="7" id="KW-0496">Mitochondrion</keyword>
<gene>
    <name evidence="9" type="ORF">GFSPODELE1_LOCUS949</name>
</gene>